<evidence type="ECO:0000256" key="7">
    <source>
        <dbReference type="ARBA" id="ARBA00023004"/>
    </source>
</evidence>
<keyword evidence="6" id="KW-0560">Oxidoreductase</keyword>
<dbReference type="CDD" id="cd11069">
    <property type="entry name" value="CYP_FUM15-like"/>
    <property type="match status" value="1"/>
</dbReference>
<name>A0A5C2RQY9_9APHY</name>
<dbReference type="InterPro" id="IPR001128">
    <property type="entry name" value="Cyt_P450"/>
</dbReference>
<comment type="cofactor">
    <cofactor evidence="1 9">
        <name>heme</name>
        <dbReference type="ChEBI" id="CHEBI:30413"/>
    </cofactor>
</comment>
<accession>A0A5C2RQY9</accession>
<keyword evidence="5 9" id="KW-0479">Metal-binding</keyword>
<gene>
    <name evidence="10" type="ORF">L227DRAFT_581832</name>
</gene>
<proteinExistence type="inferred from homology"/>
<dbReference type="GO" id="GO:0004497">
    <property type="term" value="F:monooxygenase activity"/>
    <property type="evidence" value="ECO:0007669"/>
    <property type="project" value="UniProtKB-KW"/>
</dbReference>
<dbReference type="InterPro" id="IPR036396">
    <property type="entry name" value="Cyt_P450_sf"/>
</dbReference>
<dbReference type="Proteomes" id="UP000313359">
    <property type="component" value="Unassembled WGS sequence"/>
</dbReference>
<dbReference type="Pfam" id="PF00067">
    <property type="entry name" value="p450"/>
    <property type="match status" value="1"/>
</dbReference>
<evidence type="ECO:0000256" key="4">
    <source>
        <dbReference type="ARBA" id="ARBA00022617"/>
    </source>
</evidence>
<keyword evidence="7 9" id="KW-0408">Iron</keyword>
<evidence type="ECO:0000256" key="6">
    <source>
        <dbReference type="ARBA" id="ARBA00023002"/>
    </source>
</evidence>
<organism evidence="10 11">
    <name type="scientific">Lentinus tigrinus ALCF2SS1-6</name>
    <dbReference type="NCBI Taxonomy" id="1328759"/>
    <lineage>
        <taxon>Eukaryota</taxon>
        <taxon>Fungi</taxon>
        <taxon>Dikarya</taxon>
        <taxon>Basidiomycota</taxon>
        <taxon>Agaricomycotina</taxon>
        <taxon>Agaricomycetes</taxon>
        <taxon>Polyporales</taxon>
        <taxon>Polyporaceae</taxon>
        <taxon>Lentinus</taxon>
    </lineage>
</organism>
<evidence type="ECO:0000256" key="2">
    <source>
        <dbReference type="ARBA" id="ARBA00005179"/>
    </source>
</evidence>
<dbReference type="SUPFAM" id="SSF48264">
    <property type="entry name" value="Cytochrome P450"/>
    <property type="match status" value="1"/>
</dbReference>
<dbReference type="AlphaFoldDB" id="A0A5C2RQY9"/>
<dbReference type="EMBL" id="ML122335">
    <property type="protein sequence ID" value="RPD52915.1"/>
    <property type="molecule type" value="Genomic_DNA"/>
</dbReference>
<keyword evidence="4 9" id="KW-0349">Heme</keyword>
<protein>
    <submittedName>
        <fullName evidence="10">Cytochrome P450</fullName>
    </submittedName>
</protein>
<dbReference type="InterPro" id="IPR050121">
    <property type="entry name" value="Cytochrome_P450_monoxygenase"/>
</dbReference>
<feature type="binding site" description="axial binding residue" evidence="9">
    <location>
        <position position="482"/>
    </location>
    <ligand>
        <name>heme</name>
        <dbReference type="ChEBI" id="CHEBI:30413"/>
    </ligand>
    <ligandPart>
        <name>Fe</name>
        <dbReference type="ChEBI" id="CHEBI:18248"/>
    </ligandPart>
</feature>
<comment type="similarity">
    <text evidence="3">Belongs to the cytochrome P450 family.</text>
</comment>
<evidence type="ECO:0000256" key="9">
    <source>
        <dbReference type="PIRSR" id="PIRSR602401-1"/>
    </source>
</evidence>
<comment type="pathway">
    <text evidence="2">Secondary metabolite biosynthesis.</text>
</comment>
<dbReference type="Gene3D" id="1.10.630.10">
    <property type="entry name" value="Cytochrome P450"/>
    <property type="match status" value="1"/>
</dbReference>
<evidence type="ECO:0000313" key="11">
    <source>
        <dbReference type="Proteomes" id="UP000313359"/>
    </source>
</evidence>
<keyword evidence="11" id="KW-1185">Reference proteome</keyword>
<dbReference type="PRINTS" id="PR00463">
    <property type="entry name" value="EP450I"/>
</dbReference>
<dbReference type="OrthoDB" id="1470350at2759"/>
<dbReference type="InterPro" id="IPR002401">
    <property type="entry name" value="Cyt_P450_E_grp-I"/>
</dbReference>
<reference evidence="10" key="1">
    <citation type="journal article" date="2018" name="Genome Biol. Evol.">
        <title>Genomics and development of Lentinus tigrinus, a white-rot wood-decaying mushroom with dimorphic fruiting bodies.</title>
        <authorList>
            <person name="Wu B."/>
            <person name="Xu Z."/>
            <person name="Knudson A."/>
            <person name="Carlson A."/>
            <person name="Chen N."/>
            <person name="Kovaka S."/>
            <person name="LaButti K."/>
            <person name="Lipzen A."/>
            <person name="Pennachio C."/>
            <person name="Riley R."/>
            <person name="Schakwitz W."/>
            <person name="Umezawa K."/>
            <person name="Ohm R.A."/>
            <person name="Grigoriev I.V."/>
            <person name="Nagy L.G."/>
            <person name="Gibbons J."/>
            <person name="Hibbett D."/>
        </authorList>
    </citation>
    <scope>NUCLEOTIDE SEQUENCE [LARGE SCALE GENOMIC DNA]</scope>
    <source>
        <strain evidence="10">ALCF2SS1-6</strain>
    </source>
</reference>
<dbReference type="GO" id="GO:0005506">
    <property type="term" value="F:iron ion binding"/>
    <property type="evidence" value="ECO:0007669"/>
    <property type="project" value="InterPro"/>
</dbReference>
<dbReference type="PRINTS" id="PR00385">
    <property type="entry name" value="P450"/>
</dbReference>
<dbReference type="GO" id="GO:0016705">
    <property type="term" value="F:oxidoreductase activity, acting on paired donors, with incorporation or reduction of molecular oxygen"/>
    <property type="evidence" value="ECO:0007669"/>
    <property type="project" value="InterPro"/>
</dbReference>
<sequence length="546" mass="62079">MLSLGAVVLSVFASLIALVLGKLLSLVPRLYKNKLRNLPGPTNKHWFFGNLQAINEEDNSVPQERWVAETGSDTIVYRGFLSLHRLWTLDTRALNHILTHSADYQKPSDARRNLARILGEGVLFTEADQHRQQRRVMNPAFGPAQIRELTEIFVDKAIELRNVWDNEITKHGEPARINVIKSLSKMTLDVIGLAGFNYRFDSLSGKPSELAEAFNQIFDPSPTLTWMFFARNFLPILNVIPDERTRRIDKAQATMRRIGLELIAEKKAQIMRESYESKEKEGGVERNDMRGRDLLTLLLKANMATDIPDNQRLSDEDVLAQVPTFLVAGHETTSTATTWCLYALTQAPDVQKKLRAELFTLDTDTPTMDDLSKLPYLDMVVRETLRVHAPVPTTMRIAMKDDVIPVAEPFIDRNGDVQDSIRIRRETPIVIPILALNRSKKLWGDDAFEFKPERWENPPEAISSIPGVWGHILSFLGGPRACIGYRFSLIEMKALIYVLVRAFEFELAVPPEEIMKKSAIVQRPLLRSAQSEGSQMPLLVRRYKRS</sequence>
<keyword evidence="8" id="KW-0503">Monooxygenase</keyword>
<evidence type="ECO:0000256" key="5">
    <source>
        <dbReference type="ARBA" id="ARBA00022723"/>
    </source>
</evidence>
<evidence type="ECO:0000313" key="10">
    <source>
        <dbReference type="EMBL" id="RPD52915.1"/>
    </source>
</evidence>
<evidence type="ECO:0000256" key="1">
    <source>
        <dbReference type="ARBA" id="ARBA00001971"/>
    </source>
</evidence>
<dbReference type="GO" id="GO:0020037">
    <property type="term" value="F:heme binding"/>
    <property type="evidence" value="ECO:0007669"/>
    <property type="project" value="InterPro"/>
</dbReference>
<evidence type="ECO:0000256" key="3">
    <source>
        <dbReference type="ARBA" id="ARBA00010617"/>
    </source>
</evidence>
<evidence type="ECO:0000256" key="8">
    <source>
        <dbReference type="ARBA" id="ARBA00023033"/>
    </source>
</evidence>
<dbReference type="PANTHER" id="PTHR24305:SF166">
    <property type="entry name" value="CYTOCHROME P450 12A4, MITOCHONDRIAL-RELATED"/>
    <property type="match status" value="1"/>
</dbReference>
<dbReference type="PANTHER" id="PTHR24305">
    <property type="entry name" value="CYTOCHROME P450"/>
    <property type="match status" value="1"/>
</dbReference>
<dbReference type="STRING" id="1328759.A0A5C2RQY9"/>